<gene>
    <name evidence="1" type="ORF">BJY17_001938</name>
</gene>
<evidence type="ECO:0000313" key="2">
    <source>
        <dbReference type="Proteomes" id="UP000549066"/>
    </source>
</evidence>
<evidence type="ECO:0000313" key="1">
    <source>
        <dbReference type="EMBL" id="NYG21191.1"/>
    </source>
</evidence>
<reference evidence="1 2" key="1">
    <citation type="submission" date="2020-07" db="EMBL/GenBank/DDBJ databases">
        <title>Sequencing the genomes of 1000 actinobacteria strains.</title>
        <authorList>
            <person name="Klenk H.-P."/>
        </authorList>
    </citation>
    <scope>NUCLEOTIDE SEQUENCE [LARGE SCALE GENOMIC DNA]</scope>
    <source>
        <strain evidence="1 2">DSM 8598</strain>
    </source>
</reference>
<dbReference type="EMBL" id="JACCFI010000001">
    <property type="protein sequence ID" value="NYG21191.1"/>
    <property type="molecule type" value="Genomic_DNA"/>
</dbReference>
<sequence>MAVRAYNDLGALGSVTANSWANTSWATTKVGC</sequence>
<keyword evidence="2" id="KW-1185">Reference proteome</keyword>
<accession>A0A852X582</accession>
<proteinExistence type="predicted"/>
<protein>
    <submittedName>
        <fullName evidence="1">Uncharacterized protein</fullName>
    </submittedName>
</protein>
<organism evidence="1 2">
    <name type="scientific">Agromyces hippuratus</name>
    <dbReference type="NCBI Taxonomy" id="286438"/>
    <lineage>
        <taxon>Bacteria</taxon>
        <taxon>Bacillati</taxon>
        <taxon>Actinomycetota</taxon>
        <taxon>Actinomycetes</taxon>
        <taxon>Micrococcales</taxon>
        <taxon>Microbacteriaceae</taxon>
        <taxon>Agromyces</taxon>
    </lineage>
</organism>
<comment type="caution">
    <text evidence="1">The sequence shown here is derived from an EMBL/GenBank/DDBJ whole genome shotgun (WGS) entry which is preliminary data.</text>
</comment>
<name>A0A852X582_9MICO</name>
<dbReference type="AlphaFoldDB" id="A0A852X582"/>
<dbReference type="Proteomes" id="UP000549066">
    <property type="component" value="Unassembled WGS sequence"/>
</dbReference>